<feature type="active site" evidence="5">
    <location>
        <position position="30"/>
    </location>
</feature>
<dbReference type="Gene3D" id="3.30.70.100">
    <property type="match status" value="1"/>
</dbReference>
<dbReference type="PROSITE" id="PS51160">
    <property type="entry name" value="ACYLPHOSPHATASE_3"/>
    <property type="match status" value="1"/>
</dbReference>
<dbReference type="RefSeq" id="WP_136537434.1">
    <property type="nucleotide sequence ID" value="NZ_STGY01000083.1"/>
</dbReference>
<gene>
    <name evidence="9" type="ORF">FAB82_25790</name>
</gene>
<keyword evidence="5 6" id="KW-0378">Hydrolase</keyword>
<dbReference type="PROSITE" id="PS00150">
    <property type="entry name" value="ACYLPHOSPHATASE_1"/>
    <property type="match status" value="1"/>
</dbReference>
<feature type="domain" description="Acylphosphatase-like" evidence="8">
    <location>
        <begin position="15"/>
        <end position="101"/>
    </location>
</feature>
<dbReference type="PRINTS" id="PR00112">
    <property type="entry name" value="ACYLPHPHTASE"/>
</dbReference>
<dbReference type="OrthoDB" id="3182027at2"/>
<feature type="active site" evidence="5">
    <location>
        <position position="48"/>
    </location>
</feature>
<dbReference type="EC" id="3.6.1.7" evidence="2 5"/>
<comment type="similarity">
    <text evidence="1 7">Belongs to the acylphosphatase family.</text>
</comment>
<dbReference type="InterPro" id="IPR017968">
    <property type="entry name" value="Acylphosphatase_CS"/>
</dbReference>
<dbReference type="SUPFAM" id="SSF54975">
    <property type="entry name" value="Acylphosphatase/BLUF domain-like"/>
    <property type="match status" value="1"/>
</dbReference>
<dbReference type="EMBL" id="STGY01000083">
    <property type="protein sequence ID" value="THV33553.1"/>
    <property type="molecule type" value="Genomic_DNA"/>
</dbReference>
<evidence type="ECO:0000256" key="4">
    <source>
        <dbReference type="ARBA" id="ARBA00047645"/>
    </source>
</evidence>
<comment type="caution">
    <text evidence="9">The sequence shown here is derived from an EMBL/GenBank/DDBJ whole genome shotgun (WGS) entry which is preliminary data.</text>
</comment>
<dbReference type="AlphaFoldDB" id="A0A4S8PQU4"/>
<sequence length="102" mass="11434">MERASSDLGPGPPVRRRVVVHGRVQGVFFRQECRNRAESHHVNGWVRNRPDGTVEAVFEGPAASVEAMVDWTRGGPPLAEVVRVEVTEEEPEGMPHFSVRHR</sequence>
<dbReference type="Proteomes" id="UP000308760">
    <property type="component" value="Unassembled WGS sequence"/>
</dbReference>
<evidence type="ECO:0000256" key="5">
    <source>
        <dbReference type="PROSITE-ProRule" id="PRU00520"/>
    </source>
</evidence>
<dbReference type="Pfam" id="PF00708">
    <property type="entry name" value="Acylphosphatase"/>
    <property type="match status" value="1"/>
</dbReference>
<reference evidence="10" key="1">
    <citation type="submission" date="2019-04" db="EMBL/GenBank/DDBJ databases">
        <title>Nocardioides xinjiangensis sp. nov.</title>
        <authorList>
            <person name="Liu S."/>
        </authorList>
    </citation>
    <scope>NUCLEOTIDE SEQUENCE [LARGE SCALE GENOMIC DNA]</scope>
    <source>
        <strain evidence="10">18</strain>
    </source>
</reference>
<evidence type="ECO:0000313" key="10">
    <source>
        <dbReference type="Proteomes" id="UP000308760"/>
    </source>
</evidence>
<evidence type="ECO:0000259" key="8">
    <source>
        <dbReference type="PROSITE" id="PS51160"/>
    </source>
</evidence>
<reference evidence="9 10" key="2">
    <citation type="submission" date="2019-05" db="EMBL/GenBank/DDBJ databases">
        <title>Glycomyces buryatensis sp. nov.</title>
        <authorList>
            <person name="Nikitina E."/>
        </authorList>
    </citation>
    <scope>NUCLEOTIDE SEQUENCE [LARGE SCALE GENOMIC DNA]</scope>
    <source>
        <strain evidence="9 10">18</strain>
    </source>
</reference>
<name>A0A4S8PQU4_9ACTN</name>
<protein>
    <recommendedName>
        <fullName evidence="3 5">Acylphosphatase</fullName>
        <ecNumber evidence="2 5">3.6.1.7</ecNumber>
    </recommendedName>
</protein>
<keyword evidence="10" id="KW-1185">Reference proteome</keyword>
<dbReference type="PROSITE" id="PS00151">
    <property type="entry name" value="ACYLPHOSPHATASE_2"/>
    <property type="match status" value="1"/>
</dbReference>
<evidence type="ECO:0000256" key="3">
    <source>
        <dbReference type="ARBA" id="ARBA00015991"/>
    </source>
</evidence>
<evidence type="ECO:0000256" key="2">
    <source>
        <dbReference type="ARBA" id="ARBA00012150"/>
    </source>
</evidence>
<proteinExistence type="inferred from homology"/>
<evidence type="ECO:0000256" key="7">
    <source>
        <dbReference type="RuleBase" id="RU004168"/>
    </source>
</evidence>
<organism evidence="9 10">
    <name type="scientific">Glycomyces buryatensis</name>
    <dbReference type="NCBI Taxonomy" id="2570927"/>
    <lineage>
        <taxon>Bacteria</taxon>
        <taxon>Bacillati</taxon>
        <taxon>Actinomycetota</taxon>
        <taxon>Actinomycetes</taxon>
        <taxon>Glycomycetales</taxon>
        <taxon>Glycomycetaceae</taxon>
        <taxon>Glycomyces</taxon>
    </lineage>
</organism>
<evidence type="ECO:0000256" key="1">
    <source>
        <dbReference type="ARBA" id="ARBA00005614"/>
    </source>
</evidence>
<dbReference type="InterPro" id="IPR020456">
    <property type="entry name" value="Acylphosphatase"/>
</dbReference>
<evidence type="ECO:0000256" key="6">
    <source>
        <dbReference type="RuleBase" id="RU000553"/>
    </source>
</evidence>
<dbReference type="PANTHER" id="PTHR47268:SF4">
    <property type="entry name" value="ACYLPHOSPHATASE"/>
    <property type="match status" value="1"/>
</dbReference>
<dbReference type="PANTHER" id="PTHR47268">
    <property type="entry name" value="ACYLPHOSPHATASE"/>
    <property type="match status" value="1"/>
</dbReference>
<dbReference type="InterPro" id="IPR036046">
    <property type="entry name" value="Acylphosphatase-like_dom_sf"/>
</dbReference>
<accession>A0A4S8PQU4</accession>
<dbReference type="GO" id="GO:0003998">
    <property type="term" value="F:acylphosphatase activity"/>
    <property type="evidence" value="ECO:0007669"/>
    <property type="project" value="UniProtKB-EC"/>
</dbReference>
<comment type="catalytic activity">
    <reaction evidence="4 5 6">
        <text>an acyl phosphate + H2O = a carboxylate + phosphate + H(+)</text>
        <dbReference type="Rhea" id="RHEA:14965"/>
        <dbReference type="ChEBI" id="CHEBI:15377"/>
        <dbReference type="ChEBI" id="CHEBI:15378"/>
        <dbReference type="ChEBI" id="CHEBI:29067"/>
        <dbReference type="ChEBI" id="CHEBI:43474"/>
        <dbReference type="ChEBI" id="CHEBI:59918"/>
        <dbReference type="EC" id="3.6.1.7"/>
    </reaction>
</comment>
<dbReference type="InterPro" id="IPR001792">
    <property type="entry name" value="Acylphosphatase-like_dom"/>
</dbReference>
<evidence type="ECO:0000313" key="9">
    <source>
        <dbReference type="EMBL" id="THV33553.1"/>
    </source>
</evidence>